<evidence type="ECO:0000313" key="2">
    <source>
        <dbReference type="EMBL" id="PPC78842.1"/>
    </source>
</evidence>
<feature type="signal peptide" evidence="1">
    <location>
        <begin position="1"/>
        <end position="23"/>
    </location>
</feature>
<dbReference type="OrthoDB" id="5288955at2"/>
<comment type="caution">
    <text evidence="2">The sequence shown here is derived from an EMBL/GenBank/DDBJ whole genome shotgun (WGS) entry which is preliminary data.</text>
</comment>
<dbReference type="InterPro" id="IPR018707">
    <property type="entry name" value="LpxR"/>
</dbReference>
<gene>
    <name evidence="2" type="ORF">C4K68_03105</name>
</gene>
<dbReference type="Pfam" id="PF09982">
    <property type="entry name" value="LpxR"/>
    <property type="match status" value="1"/>
</dbReference>
<dbReference type="InterPro" id="IPR037107">
    <property type="entry name" value="Put_OMP_sf"/>
</dbReference>
<evidence type="ECO:0000256" key="1">
    <source>
        <dbReference type="SAM" id="SignalP"/>
    </source>
</evidence>
<protein>
    <submittedName>
        <fullName evidence="2">DUF2219 domain-containing protein</fullName>
    </submittedName>
</protein>
<organism evidence="2 3">
    <name type="scientific">Proteobacteria bacterium 228</name>
    <dbReference type="NCBI Taxonomy" id="2083153"/>
    <lineage>
        <taxon>Bacteria</taxon>
        <taxon>Pseudomonadati</taxon>
        <taxon>Pseudomonadota</taxon>
    </lineage>
</organism>
<feature type="chain" id="PRO_5015689893" evidence="1">
    <location>
        <begin position="24"/>
        <end position="361"/>
    </location>
</feature>
<dbReference type="Gene3D" id="2.40.128.140">
    <property type="entry name" value="Outer membrane protein"/>
    <property type="match status" value="1"/>
</dbReference>
<evidence type="ECO:0000313" key="3">
    <source>
        <dbReference type="Proteomes" id="UP000238196"/>
    </source>
</evidence>
<proteinExistence type="predicted"/>
<dbReference type="Proteomes" id="UP000238196">
    <property type="component" value="Unassembled WGS sequence"/>
</dbReference>
<dbReference type="EMBL" id="PRLP01000009">
    <property type="protein sequence ID" value="PPC78842.1"/>
    <property type="molecule type" value="Genomic_DNA"/>
</dbReference>
<name>A0A2S5KW14_9PROT</name>
<dbReference type="AlphaFoldDB" id="A0A2S5KW14"/>
<sequence>MRHTRSPLIGIICLLSLAGQGWAAERQPDEVNLPAGAKDPKQTWTLNLYLDNDLFTHTDQQYTNGVKASWISPDLEEYGDDPSLPSWLRALNNHMIWLSGKNPAEQRNIVFSVGQTMYTPADKYATQLIKDDRPYAGWLFAGLAYQRRYSNTRLEVAEIQLGVVGPASLAHQAQDFIHDLRGFDRFEGWDNQLKNEPGLLVTVSTKDRLFRHALGKLYSNDLIGHYSVSAGNVLTGAGAGLEYRIGYRLPSDFGSSSIRPAGDNSAPGARWDSRVLDGGFGWHVFASVEGRMVLHNIFLDGNTFVDSPSVDKKTWVGDLSTGVSFTYSNMKLTISRVNRTREFETQKEPHSYGSIAFSMTY</sequence>
<reference evidence="2 3" key="1">
    <citation type="submission" date="2018-02" db="EMBL/GenBank/DDBJ databases">
        <title>novel marine gammaproteobacteria from coastal saline agro ecosystem.</title>
        <authorList>
            <person name="Krishnan R."/>
            <person name="Ramesh Kumar N."/>
        </authorList>
    </citation>
    <scope>NUCLEOTIDE SEQUENCE [LARGE SCALE GENOMIC DNA]</scope>
    <source>
        <strain evidence="2 3">228</strain>
    </source>
</reference>
<accession>A0A2S5KW14</accession>
<keyword evidence="1" id="KW-0732">Signal</keyword>